<dbReference type="KEGG" id="dwd:DSCW_62950"/>
<evidence type="ECO:0000313" key="4">
    <source>
        <dbReference type="Proteomes" id="UP000427769"/>
    </source>
</evidence>
<protein>
    <recommendedName>
        <fullName evidence="2">Replication protein A C-terminal domain-containing protein</fullName>
    </recommendedName>
</protein>
<feature type="region of interest" description="Disordered" evidence="1">
    <location>
        <begin position="53"/>
        <end position="76"/>
    </location>
</feature>
<feature type="compositionally biased region" description="Basic residues" evidence="1">
    <location>
        <begin position="53"/>
        <end position="66"/>
    </location>
</feature>
<sequence>MNDAQKKLLAISRTLTSLVKQLEKMAAALEKENAKAAPAKKAKAAVKKAKAKAKKAKAAPKKKAAKKAAPTAVKAKPATAGNTMLDDIYGMISRSRKGIAVERIKKKTGLQPRQVSNALYKLTKKGQIETLSRGVYVKKKK</sequence>
<accession>A0A5K7ZCM1</accession>
<keyword evidence="4" id="KW-1185">Reference proteome</keyword>
<dbReference type="OrthoDB" id="5423122at2"/>
<dbReference type="EMBL" id="AP021875">
    <property type="protein sequence ID" value="BBO78878.1"/>
    <property type="molecule type" value="Genomic_DNA"/>
</dbReference>
<reference evidence="3 4" key="1">
    <citation type="submission" date="2019-11" db="EMBL/GenBank/DDBJ databases">
        <title>Comparative genomics of hydrocarbon-degrading Desulfosarcina strains.</title>
        <authorList>
            <person name="Watanabe M."/>
            <person name="Kojima H."/>
            <person name="Fukui M."/>
        </authorList>
    </citation>
    <scope>NUCLEOTIDE SEQUENCE [LARGE SCALE GENOMIC DNA]</scope>
    <source>
        <strain evidence="3 4">PP31</strain>
    </source>
</reference>
<dbReference type="Pfam" id="PF08784">
    <property type="entry name" value="RPA_C"/>
    <property type="match status" value="1"/>
</dbReference>
<dbReference type="RefSeq" id="WP_155307462.1">
    <property type="nucleotide sequence ID" value="NZ_AP021875.1"/>
</dbReference>
<feature type="domain" description="Replication protein A C-terminal" evidence="2">
    <location>
        <begin position="41"/>
        <end position="128"/>
    </location>
</feature>
<feature type="compositionally biased region" description="Low complexity" evidence="1">
    <location>
        <begin position="67"/>
        <end position="76"/>
    </location>
</feature>
<evidence type="ECO:0000259" key="2">
    <source>
        <dbReference type="Pfam" id="PF08784"/>
    </source>
</evidence>
<proteinExistence type="predicted"/>
<organism evidence="3 4">
    <name type="scientific">Desulfosarcina widdelii</name>
    <dbReference type="NCBI Taxonomy" id="947919"/>
    <lineage>
        <taxon>Bacteria</taxon>
        <taxon>Pseudomonadati</taxon>
        <taxon>Thermodesulfobacteriota</taxon>
        <taxon>Desulfobacteria</taxon>
        <taxon>Desulfobacterales</taxon>
        <taxon>Desulfosarcinaceae</taxon>
        <taxon>Desulfosarcina</taxon>
    </lineage>
</organism>
<dbReference type="InterPro" id="IPR036390">
    <property type="entry name" value="WH_DNA-bd_sf"/>
</dbReference>
<evidence type="ECO:0000256" key="1">
    <source>
        <dbReference type="SAM" id="MobiDB-lite"/>
    </source>
</evidence>
<gene>
    <name evidence="3" type="ORF">DSCW_62950</name>
</gene>
<dbReference type="AlphaFoldDB" id="A0A5K7ZCM1"/>
<dbReference type="InterPro" id="IPR014892">
    <property type="entry name" value="RPA_C"/>
</dbReference>
<evidence type="ECO:0000313" key="3">
    <source>
        <dbReference type="EMBL" id="BBO78878.1"/>
    </source>
</evidence>
<name>A0A5K7ZCM1_9BACT</name>
<dbReference type="Proteomes" id="UP000427769">
    <property type="component" value="Chromosome"/>
</dbReference>
<dbReference type="SUPFAM" id="SSF46785">
    <property type="entry name" value="Winged helix' DNA-binding domain"/>
    <property type="match status" value="1"/>
</dbReference>